<accession>A0A8C5DCT2</accession>
<evidence type="ECO:0000256" key="2">
    <source>
        <dbReference type="ARBA" id="ARBA00022737"/>
    </source>
</evidence>
<dbReference type="GO" id="GO:0016973">
    <property type="term" value="P:poly(A)+ mRNA export from nucleus"/>
    <property type="evidence" value="ECO:0007669"/>
    <property type="project" value="TreeGrafter"/>
</dbReference>
<feature type="compositionally biased region" description="Gly residues" evidence="3">
    <location>
        <begin position="92"/>
        <end position="107"/>
    </location>
</feature>
<evidence type="ECO:0000313" key="5">
    <source>
        <dbReference type="Ensembl" id="ENSGWIP00000003377.1"/>
    </source>
</evidence>
<dbReference type="AlphaFoldDB" id="A0A8C5DCT2"/>
<dbReference type="Proteomes" id="UP000694680">
    <property type="component" value="Chromosome 17"/>
</dbReference>
<dbReference type="InterPro" id="IPR057125">
    <property type="entry name" value="NXF1/2/3/5-like_LRR"/>
</dbReference>
<feature type="domain" description="NXF1/2/3/5-like leucine-rich repeat" evidence="4">
    <location>
        <begin position="177"/>
        <end position="302"/>
    </location>
</feature>
<keyword evidence="1" id="KW-0433">Leucine-rich repeat</keyword>
<keyword evidence="2" id="KW-0677">Repeat</keyword>
<dbReference type="GO" id="GO:0005634">
    <property type="term" value="C:nucleus"/>
    <property type="evidence" value="ECO:0007669"/>
    <property type="project" value="TreeGrafter"/>
</dbReference>
<dbReference type="GO" id="GO:0003723">
    <property type="term" value="F:RNA binding"/>
    <property type="evidence" value="ECO:0007669"/>
    <property type="project" value="TreeGrafter"/>
</dbReference>
<dbReference type="Ensembl" id="ENSGWIT00000003653.1">
    <property type="protein sequence ID" value="ENSGWIP00000003377.1"/>
    <property type="gene ID" value="ENSGWIG00000001851.1"/>
</dbReference>
<organism evidence="5 6">
    <name type="scientific">Gouania willdenowi</name>
    <name type="common">Blunt-snouted clingfish</name>
    <name type="synonym">Lepadogaster willdenowi</name>
    <dbReference type="NCBI Taxonomy" id="441366"/>
    <lineage>
        <taxon>Eukaryota</taxon>
        <taxon>Metazoa</taxon>
        <taxon>Chordata</taxon>
        <taxon>Craniata</taxon>
        <taxon>Vertebrata</taxon>
        <taxon>Euteleostomi</taxon>
        <taxon>Actinopterygii</taxon>
        <taxon>Neopterygii</taxon>
        <taxon>Teleostei</taxon>
        <taxon>Neoteleostei</taxon>
        <taxon>Acanthomorphata</taxon>
        <taxon>Ovalentaria</taxon>
        <taxon>Blenniimorphae</taxon>
        <taxon>Blenniiformes</taxon>
        <taxon>Gobiesocoidei</taxon>
        <taxon>Gobiesocidae</taxon>
        <taxon>Gobiesocinae</taxon>
        <taxon>Gouania</taxon>
    </lineage>
</organism>
<dbReference type="SUPFAM" id="SSF52058">
    <property type="entry name" value="L domain-like"/>
    <property type="match status" value="1"/>
</dbReference>
<feature type="region of interest" description="Disordered" evidence="3">
    <location>
        <begin position="87"/>
        <end position="107"/>
    </location>
</feature>
<dbReference type="FunFam" id="3.80.10.10:FF:000384">
    <property type="entry name" value="Nuclear RNA export factor 1"/>
    <property type="match status" value="1"/>
</dbReference>
<reference evidence="5" key="2">
    <citation type="submission" date="2025-08" db="UniProtKB">
        <authorList>
            <consortium name="Ensembl"/>
        </authorList>
    </citation>
    <scope>IDENTIFICATION</scope>
</reference>
<evidence type="ECO:0000256" key="3">
    <source>
        <dbReference type="SAM" id="MobiDB-lite"/>
    </source>
</evidence>
<sequence>MANYNEDNDRFAPQHFGKGRGPYRGRSFHRHQQRGNHRGGCGGPGVWSRLGLNRDVAMSDSSQNGSSHQRYIPYGRVFSKGDGCMDRDWPQGKGGGGGRGGGGRGRGSFRGGIRSRLGWFKITTPHGNKYDNNKCSRKVTVCDGYKVDVHVNRSDPPKFCLSELKVEELEHLKQCMSKRFDGSQQAWDLTSFHTDPDLVSQDIKVVLHRKTNMEALIKIIEENIPQLTSLNLSHNCIQRLDELSELVTKVPHLKALNLSHNDLKTEHELDKLKGLKLVELWLVRNPLCDLFKDRSSYVRCTAEVGRTQASVFTITLKRTEVSVLCARSFPSF</sequence>
<reference evidence="5" key="3">
    <citation type="submission" date="2025-09" db="UniProtKB">
        <authorList>
            <consortium name="Ensembl"/>
        </authorList>
    </citation>
    <scope>IDENTIFICATION</scope>
</reference>
<feature type="compositionally biased region" description="Basic residues" evidence="3">
    <location>
        <begin position="17"/>
        <end position="37"/>
    </location>
</feature>
<evidence type="ECO:0000256" key="1">
    <source>
        <dbReference type="ARBA" id="ARBA00022614"/>
    </source>
</evidence>
<protein>
    <recommendedName>
        <fullName evidence="4">NXF1/2/3/5-like leucine-rich repeat domain-containing protein</fullName>
    </recommendedName>
</protein>
<dbReference type="InterPro" id="IPR030217">
    <property type="entry name" value="NXF_fam"/>
</dbReference>
<feature type="region of interest" description="Disordered" evidence="3">
    <location>
        <begin position="1"/>
        <end position="43"/>
    </location>
</feature>
<proteinExistence type="predicted"/>
<dbReference type="Gene3D" id="3.80.10.10">
    <property type="entry name" value="Ribonuclease Inhibitor"/>
    <property type="match status" value="1"/>
</dbReference>
<dbReference type="InterPro" id="IPR032675">
    <property type="entry name" value="LRR_dom_sf"/>
</dbReference>
<dbReference type="PANTHER" id="PTHR10662">
    <property type="entry name" value="NUCLEAR RNA EXPORT FACTOR"/>
    <property type="match status" value="1"/>
</dbReference>
<keyword evidence="6" id="KW-1185">Reference proteome</keyword>
<dbReference type="Pfam" id="PF24048">
    <property type="entry name" value="LRR_NXF1-5"/>
    <property type="match status" value="1"/>
</dbReference>
<evidence type="ECO:0000313" key="6">
    <source>
        <dbReference type="Proteomes" id="UP000694680"/>
    </source>
</evidence>
<dbReference type="InterPro" id="IPR001611">
    <property type="entry name" value="Leu-rich_rpt"/>
</dbReference>
<name>A0A8C5DCT2_GOUWI</name>
<reference evidence="5" key="1">
    <citation type="submission" date="2020-06" db="EMBL/GenBank/DDBJ databases">
        <authorList>
            <consortium name="Wellcome Sanger Institute Data Sharing"/>
        </authorList>
    </citation>
    <scope>NUCLEOTIDE SEQUENCE [LARGE SCALE GENOMIC DNA]</scope>
</reference>
<evidence type="ECO:0000259" key="4">
    <source>
        <dbReference type="Pfam" id="PF24048"/>
    </source>
</evidence>
<dbReference type="PROSITE" id="PS51450">
    <property type="entry name" value="LRR"/>
    <property type="match status" value="2"/>
</dbReference>
<dbReference type="PANTHER" id="PTHR10662:SF22">
    <property type="entry name" value="NUCLEAR RNA EXPORT FACTOR 1"/>
    <property type="match status" value="1"/>
</dbReference>